<feature type="compositionally biased region" description="Basic and acidic residues" evidence="1">
    <location>
        <begin position="53"/>
        <end position="67"/>
    </location>
</feature>
<sequence length="227" mass="26089">MFCTEYRDQARPQRVAISAQSSASSARSDTTLRRSENGFEGAWAPCPHSQRKSQQERKQEQEQEQQRLLDPVPKRTWCFAHRRKSCQCQPQPRHIYFNHDHDHDQPRPLANSARLKTCSVVQSSRHLRAVGLVSVREPMESRHRQQQKPLALALLPLVLAGNCCNPDRLSLTTQLRYRLPSGLLCACNRRGLHGQGTEDTFGTLGALHNMPSFRHLRGIRTYLYRTK</sequence>
<feature type="compositionally biased region" description="Basic and acidic residues" evidence="1">
    <location>
        <begin position="1"/>
        <end position="11"/>
    </location>
</feature>
<comment type="caution">
    <text evidence="2">The sequence shown here is derived from an EMBL/GenBank/DDBJ whole genome shotgun (WGS) entry which is preliminary data.</text>
</comment>
<name>A0A4V3I5G4_9PEZI</name>
<reference evidence="2 3" key="1">
    <citation type="submission" date="2018-11" db="EMBL/GenBank/DDBJ databases">
        <title>Genome sequence and assembly of Colletotrichum sidae.</title>
        <authorList>
            <person name="Gan P."/>
            <person name="Shirasu K."/>
        </authorList>
    </citation>
    <scope>NUCLEOTIDE SEQUENCE [LARGE SCALE GENOMIC DNA]</scope>
    <source>
        <strain evidence="2 3">CBS 518.97</strain>
    </source>
</reference>
<keyword evidence="3" id="KW-1185">Reference proteome</keyword>
<accession>A0A4V3I5G4</accession>
<feature type="compositionally biased region" description="Low complexity" evidence="1">
    <location>
        <begin position="14"/>
        <end position="29"/>
    </location>
</feature>
<evidence type="ECO:0000313" key="2">
    <source>
        <dbReference type="EMBL" id="TEA22668.1"/>
    </source>
</evidence>
<organism evidence="2 3">
    <name type="scientific">Colletotrichum sidae</name>
    <dbReference type="NCBI Taxonomy" id="1347389"/>
    <lineage>
        <taxon>Eukaryota</taxon>
        <taxon>Fungi</taxon>
        <taxon>Dikarya</taxon>
        <taxon>Ascomycota</taxon>
        <taxon>Pezizomycotina</taxon>
        <taxon>Sordariomycetes</taxon>
        <taxon>Hypocreomycetidae</taxon>
        <taxon>Glomerellales</taxon>
        <taxon>Glomerellaceae</taxon>
        <taxon>Colletotrichum</taxon>
        <taxon>Colletotrichum orbiculare species complex</taxon>
    </lineage>
</organism>
<dbReference type="AlphaFoldDB" id="A0A4V3I5G4"/>
<dbReference type="Proteomes" id="UP000295604">
    <property type="component" value="Unassembled WGS sequence"/>
</dbReference>
<dbReference type="EMBL" id="QAPF01000003">
    <property type="protein sequence ID" value="TEA22668.1"/>
    <property type="molecule type" value="Genomic_DNA"/>
</dbReference>
<feature type="region of interest" description="Disordered" evidence="1">
    <location>
        <begin position="1"/>
        <end position="67"/>
    </location>
</feature>
<proteinExistence type="predicted"/>
<gene>
    <name evidence="2" type="ORF">C8034_v001194</name>
</gene>
<evidence type="ECO:0000256" key="1">
    <source>
        <dbReference type="SAM" id="MobiDB-lite"/>
    </source>
</evidence>
<protein>
    <submittedName>
        <fullName evidence="2">Uncharacterized protein</fullName>
    </submittedName>
</protein>
<evidence type="ECO:0000313" key="3">
    <source>
        <dbReference type="Proteomes" id="UP000295604"/>
    </source>
</evidence>